<organism evidence="1 2">
    <name type="scientific">Catharanthus roseus</name>
    <name type="common">Madagascar periwinkle</name>
    <name type="synonym">Vinca rosea</name>
    <dbReference type="NCBI Taxonomy" id="4058"/>
    <lineage>
        <taxon>Eukaryota</taxon>
        <taxon>Viridiplantae</taxon>
        <taxon>Streptophyta</taxon>
        <taxon>Embryophyta</taxon>
        <taxon>Tracheophyta</taxon>
        <taxon>Spermatophyta</taxon>
        <taxon>Magnoliopsida</taxon>
        <taxon>eudicotyledons</taxon>
        <taxon>Gunneridae</taxon>
        <taxon>Pentapetalae</taxon>
        <taxon>asterids</taxon>
        <taxon>lamiids</taxon>
        <taxon>Gentianales</taxon>
        <taxon>Apocynaceae</taxon>
        <taxon>Rauvolfioideae</taxon>
        <taxon>Vinceae</taxon>
        <taxon>Catharanthinae</taxon>
        <taxon>Catharanthus</taxon>
    </lineage>
</organism>
<name>A0ACC0AAE2_CATRO</name>
<dbReference type="EMBL" id="CM044706">
    <property type="protein sequence ID" value="KAI5657360.1"/>
    <property type="molecule type" value="Genomic_DNA"/>
</dbReference>
<evidence type="ECO:0000313" key="1">
    <source>
        <dbReference type="EMBL" id="KAI5657360.1"/>
    </source>
</evidence>
<evidence type="ECO:0000313" key="2">
    <source>
        <dbReference type="Proteomes" id="UP001060085"/>
    </source>
</evidence>
<gene>
    <name evidence="1" type="ORF">M9H77_26153</name>
</gene>
<accession>A0ACC0AAE2</accession>
<proteinExistence type="predicted"/>
<reference evidence="2" key="1">
    <citation type="journal article" date="2023" name="Nat. Plants">
        <title>Single-cell RNA sequencing provides a high-resolution roadmap for understanding the multicellular compartmentation of specialized metabolism.</title>
        <authorList>
            <person name="Sun S."/>
            <person name="Shen X."/>
            <person name="Li Y."/>
            <person name="Li Y."/>
            <person name="Wang S."/>
            <person name="Li R."/>
            <person name="Zhang H."/>
            <person name="Shen G."/>
            <person name="Guo B."/>
            <person name="Wei J."/>
            <person name="Xu J."/>
            <person name="St-Pierre B."/>
            <person name="Chen S."/>
            <person name="Sun C."/>
        </authorList>
    </citation>
    <scope>NUCLEOTIDE SEQUENCE [LARGE SCALE GENOMIC DNA]</scope>
</reference>
<keyword evidence="2" id="KW-1185">Reference proteome</keyword>
<protein>
    <submittedName>
        <fullName evidence="1">Uncharacterized protein</fullName>
    </submittedName>
</protein>
<comment type="caution">
    <text evidence="1">The sequence shown here is derived from an EMBL/GenBank/DDBJ whole genome shotgun (WGS) entry which is preliminary data.</text>
</comment>
<sequence>MTIRKPIKRRRTLDELPNGLKLTRVDRSITTQDVVKLSIECILARISVCRIIKKKMVDIQVLQLLYKQVQEAVIRILKENQEYNATHKQEIQDKREYLHDGVANDGVLLNFGEEQKNITHLYTRSRGRGRRTNARSLNRGRGRGKYNNGPAFGFGILKSKVLSTMTHVYTPDAIFQINKSDRPIQHGGRSRNILQRARTNFEFEPTSIGSSSSDCIRPNLQLLKENQLRAPPSNLQGNLKNMHVIRAVNGAGLTRTCAGLYPFIASKVKILYPRTHTLIDSIKWVWASIFDVLDHVRLYYPLQRSLGNMTQRRSYKLFIAHLDDHILASVLRGIV</sequence>
<dbReference type="Proteomes" id="UP001060085">
    <property type="component" value="Linkage Group LG06"/>
</dbReference>